<comment type="subcellular location">
    <subcellularLocation>
        <location evidence="6">Cell inner membrane</location>
        <topology evidence="6">Single-pass membrane protein</topology>
    </subcellularLocation>
</comment>
<comment type="caution">
    <text evidence="9">The sequence shown here is derived from an EMBL/GenBank/DDBJ whole genome shotgun (WGS) entry which is preliminary data.</text>
</comment>
<evidence type="ECO:0000256" key="1">
    <source>
        <dbReference type="ARBA" id="ARBA00022448"/>
    </source>
</evidence>
<evidence type="ECO:0000256" key="7">
    <source>
        <dbReference type="SAM" id="Phobius"/>
    </source>
</evidence>
<reference evidence="10" key="2">
    <citation type="submission" date="2023-07" db="EMBL/GenBank/DDBJ databases">
        <title>Shewanella mangrovi sp. nov., an acetaldehyde- degrading bacterium isolated from mangrove sediment.</title>
        <authorList>
            <person name="Liu Y."/>
        </authorList>
    </citation>
    <scope>NUCLEOTIDE SEQUENCE [LARGE SCALE GENOMIC DNA]</scope>
    <source>
        <strain evidence="10">C32</strain>
    </source>
</reference>
<keyword evidence="6 7" id="KW-1133">Transmembrane helix</keyword>
<evidence type="ECO:0000256" key="5">
    <source>
        <dbReference type="ARBA" id="ARBA00022982"/>
    </source>
</evidence>
<dbReference type="PIRSF" id="PIRSF006091">
    <property type="entry name" value="E_trnsport_RnfG"/>
    <property type="match status" value="1"/>
</dbReference>
<name>A0ABT2FL15_9GAMM</name>
<keyword evidence="5 6" id="KW-0249">Electron transport</keyword>
<dbReference type="SMART" id="SM00900">
    <property type="entry name" value="FMN_bind"/>
    <property type="match status" value="1"/>
</dbReference>
<keyword evidence="6 7" id="KW-0472">Membrane</keyword>
<keyword evidence="6" id="KW-0997">Cell inner membrane</keyword>
<keyword evidence="10" id="KW-1185">Reference proteome</keyword>
<evidence type="ECO:0000256" key="6">
    <source>
        <dbReference type="HAMAP-Rule" id="MF_00479"/>
    </source>
</evidence>
<evidence type="ECO:0000313" key="9">
    <source>
        <dbReference type="EMBL" id="MCS4555916.1"/>
    </source>
</evidence>
<keyword evidence="6 7" id="KW-0812">Transmembrane</keyword>
<keyword evidence="4 6" id="KW-0288">FMN</keyword>
<dbReference type="NCBIfam" id="TIGR01947">
    <property type="entry name" value="rnfG"/>
    <property type="match status" value="1"/>
</dbReference>
<dbReference type="RefSeq" id="WP_238895327.1">
    <property type="nucleotide sequence ID" value="NZ_JAKOGG010000003.1"/>
</dbReference>
<comment type="cofactor">
    <cofactor evidence="6">
        <name>FMN</name>
        <dbReference type="ChEBI" id="CHEBI:58210"/>
    </cofactor>
</comment>
<evidence type="ECO:0000313" key="10">
    <source>
        <dbReference type="Proteomes" id="UP001201549"/>
    </source>
</evidence>
<dbReference type="Pfam" id="PF04205">
    <property type="entry name" value="FMN_bind"/>
    <property type="match status" value="1"/>
</dbReference>
<dbReference type="EC" id="7.-.-.-" evidence="6"/>
<dbReference type="PANTHER" id="PTHR36118:SF1">
    <property type="entry name" value="ION-TRANSLOCATING OXIDOREDUCTASE COMPLEX SUBUNIT G"/>
    <property type="match status" value="1"/>
</dbReference>
<feature type="modified residue" description="FMN phosphoryl threonine" evidence="6">
    <location>
        <position position="183"/>
    </location>
</feature>
<proteinExistence type="inferred from homology"/>
<comment type="function">
    <text evidence="6">Part of a membrane-bound complex that couples electron transfer with translocation of ions across the membrane.</text>
</comment>
<evidence type="ECO:0000256" key="2">
    <source>
        <dbReference type="ARBA" id="ARBA00022553"/>
    </source>
</evidence>
<dbReference type="HAMAP" id="MF_00479">
    <property type="entry name" value="RsxG_RnfG"/>
    <property type="match status" value="1"/>
</dbReference>
<gene>
    <name evidence="6" type="primary">rnfG</name>
    <name evidence="9" type="ORF">L9G74_05640</name>
</gene>
<keyword evidence="2 6" id="KW-0597">Phosphoprotein</keyword>
<dbReference type="InterPro" id="IPR010209">
    <property type="entry name" value="Ion_transpt_RnfG/RsxG"/>
</dbReference>
<dbReference type="Proteomes" id="UP001201549">
    <property type="component" value="Unassembled WGS sequence"/>
</dbReference>
<sequence>MMQLALSKWKALDKWKDSIGYQSGLLATICGLAALLLMTMELWTRPLINLRIEEDQNALLDEVLNGASYANKVFSQSQKITLQQRQYEIFTVKDGAGGTTHYVVRGSEEGFSGSISFLVGVDTDGVITGVRIINHTETPGLGDKIELAKSPWVKEFNQHSLANTPLWGVKKDGGSFDQFTGATITPRAVVNGVHIAMQALANNLAGAGHDAP</sequence>
<keyword evidence="6" id="KW-1278">Translocase</keyword>
<dbReference type="InterPro" id="IPR007329">
    <property type="entry name" value="FMN-bd"/>
</dbReference>
<evidence type="ECO:0000256" key="4">
    <source>
        <dbReference type="ARBA" id="ARBA00022643"/>
    </source>
</evidence>
<evidence type="ECO:0000256" key="3">
    <source>
        <dbReference type="ARBA" id="ARBA00022630"/>
    </source>
</evidence>
<feature type="transmembrane region" description="Helical" evidence="7">
    <location>
        <begin position="20"/>
        <end position="43"/>
    </location>
</feature>
<dbReference type="PANTHER" id="PTHR36118">
    <property type="entry name" value="ION-TRANSLOCATING OXIDOREDUCTASE COMPLEX SUBUNIT G"/>
    <property type="match status" value="1"/>
</dbReference>
<reference evidence="9 10" key="1">
    <citation type="submission" date="2022-02" db="EMBL/GenBank/DDBJ databases">
        <authorList>
            <person name="Zhuang L."/>
        </authorList>
    </citation>
    <scope>NUCLEOTIDE SEQUENCE [LARGE SCALE GENOMIC DNA]</scope>
    <source>
        <strain evidence="9 10">C32</strain>
    </source>
</reference>
<dbReference type="EMBL" id="JAKOGG010000003">
    <property type="protein sequence ID" value="MCS4555916.1"/>
    <property type="molecule type" value="Genomic_DNA"/>
</dbReference>
<keyword evidence="3 6" id="KW-0285">Flavoprotein</keyword>
<protein>
    <recommendedName>
        <fullName evidence="6">Ion-translocating oxidoreductase complex subunit G</fullName>
        <ecNumber evidence="6">7.-.-.-</ecNumber>
    </recommendedName>
    <alternativeName>
        <fullName evidence="6">Rnf electron transport complex subunit G</fullName>
    </alternativeName>
</protein>
<feature type="domain" description="FMN-binding" evidence="8">
    <location>
        <begin position="110"/>
        <end position="200"/>
    </location>
</feature>
<keyword evidence="1 6" id="KW-0813">Transport</keyword>
<accession>A0ABT2FL15</accession>
<comment type="similarity">
    <text evidence="6">Belongs to the RnfG family.</text>
</comment>
<organism evidence="9 10">
    <name type="scientific">Shewanella electrica</name>
    <dbReference type="NCBI Taxonomy" id="515560"/>
    <lineage>
        <taxon>Bacteria</taxon>
        <taxon>Pseudomonadati</taxon>
        <taxon>Pseudomonadota</taxon>
        <taxon>Gammaproteobacteria</taxon>
        <taxon>Alteromonadales</taxon>
        <taxon>Shewanellaceae</taxon>
        <taxon>Shewanella</taxon>
    </lineage>
</organism>
<evidence type="ECO:0000259" key="8">
    <source>
        <dbReference type="SMART" id="SM00900"/>
    </source>
</evidence>
<keyword evidence="6" id="KW-1003">Cell membrane</keyword>
<comment type="subunit">
    <text evidence="6">The complex is composed of six subunits: RnfA, RnfB, RnfC, RnfD, RnfE and RnfG.</text>
</comment>